<dbReference type="Pfam" id="PF01965">
    <property type="entry name" value="DJ-1_PfpI"/>
    <property type="match status" value="1"/>
</dbReference>
<dbReference type="InterPro" id="IPR018060">
    <property type="entry name" value="HTH_AraC"/>
</dbReference>
<feature type="region of interest" description="Disordered" evidence="3">
    <location>
        <begin position="311"/>
        <end position="334"/>
    </location>
</feature>
<dbReference type="PANTHER" id="PTHR43130:SF3">
    <property type="entry name" value="HTH-TYPE TRANSCRIPTIONAL REGULATOR RV1931C"/>
    <property type="match status" value="1"/>
</dbReference>
<dbReference type="InterPro" id="IPR002818">
    <property type="entry name" value="DJ-1/PfpI"/>
</dbReference>
<dbReference type="SMART" id="SM00342">
    <property type="entry name" value="HTH_ARAC"/>
    <property type="match status" value="1"/>
</dbReference>
<dbReference type="Pfam" id="PF12833">
    <property type="entry name" value="HTH_18"/>
    <property type="match status" value="1"/>
</dbReference>
<dbReference type="Proteomes" id="UP000223606">
    <property type="component" value="Chromosome 1"/>
</dbReference>
<keyword evidence="1" id="KW-0805">Transcription regulation</keyword>
<dbReference type="AlphaFoldDB" id="A0A2C9DAB2"/>
<keyword evidence="2" id="KW-0804">Transcription</keyword>
<sequence>MADVGFLLEDGFQVMAMATLSVFEFANIEIGRDAYRVTVLSETGGSMRSSLGPKIESTAFSAPPDTLLVVGELVPKSLPPAVARFIAKAGTESRRVAGICTGAYHLAEARLLDGRVATTHWAHAAKLAELYPAVRVEQDRIFVRDGNVWTSAGMSAGIDLALALVEQDHGAAVARSIARRLVVYYRRPGGQSQFSALLDLEPRSDRIQRALIYAKENLKEALSVEDLAGVANLSPRQFSRIFRSETGVSPAKAVERIRIEVAKSMIDDGRHPIEVVARETGFADRDRMRRAFLRTYGQPPQSLRRSIRLIEGSGASSGGDNVSNGRENDSRVGG</sequence>
<dbReference type="OrthoDB" id="9793422at2"/>
<evidence type="ECO:0000259" key="4">
    <source>
        <dbReference type="PROSITE" id="PS01124"/>
    </source>
</evidence>
<dbReference type="KEGG" id="hdi:HDIA_3140"/>
<feature type="domain" description="HTH araC/xylS-type" evidence="4">
    <location>
        <begin position="208"/>
        <end position="306"/>
    </location>
</feature>
<dbReference type="InterPro" id="IPR029062">
    <property type="entry name" value="Class_I_gatase-like"/>
</dbReference>
<dbReference type="Gene3D" id="1.10.10.60">
    <property type="entry name" value="Homeodomain-like"/>
    <property type="match status" value="1"/>
</dbReference>
<dbReference type="InterPro" id="IPR052158">
    <property type="entry name" value="INH-QAR"/>
</dbReference>
<evidence type="ECO:0000256" key="3">
    <source>
        <dbReference type="SAM" id="MobiDB-lite"/>
    </source>
</evidence>
<evidence type="ECO:0000313" key="6">
    <source>
        <dbReference type="Proteomes" id="UP000223606"/>
    </source>
</evidence>
<dbReference type="GO" id="GO:0003700">
    <property type="term" value="F:DNA-binding transcription factor activity"/>
    <property type="evidence" value="ECO:0007669"/>
    <property type="project" value="InterPro"/>
</dbReference>
<evidence type="ECO:0000313" key="5">
    <source>
        <dbReference type="EMBL" id="SON56681.1"/>
    </source>
</evidence>
<dbReference type="InterPro" id="IPR009057">
    <property type="entry name" value="Homeodomain-like_sf"/>
</dbReference>
<dbReference type="GO" id="GO:0043565">
    <property type="term" value="F:sequence-specific DNA binding"/>
    <property type="evidence" value="ECO:0007669"/>
    <property type="project" value="InterPro"/>
</dbReference>
<evidence type="ECO:0000256" key="1">
    <source>
        <dbReference type="ARBA" id="ARBA00023015"/>
    </source>
</evidence>
<proteinExistence type="predicted"/>
<dbReference type="CDD" id="cd03137">
    <property type="entry name" value="GATase1_AraC_1"/>
    <property type="match status" value="1"/>
</dbReference>
<dbReference type="PROSITE" id="PS01124">
    <property type="entry name" value="HTH_ARAC_FAMILY_2"/>
    <property type="match status" value="1"/>
</dbReference>
<evidence type="ECO:0000256" key="2">
    <source>
        <dbReference type="ARBA" id="ARBA00023163"/>
    </source>
</evidence>
<name>A0A2C9DAB2_9HYPH</name>
<protein>
    <submittedName>
        <fullName evidence="5">Carnitine catabolism transcriptional activator</fullName>
    </submittedName>
</protein>
<dbReference type="SUPFAM" id="SSF46689">
    <property type="entry name" value="Homeodomain-like"/>
    <property type="match status" value="2"/>
</dbReference>
<keyword evidence="6" id="KW-1185">Reference proteome</keyword>
<accession>A0A2C9DAB2</accession>
<dbReference type="EMBL" id="LT960614">
    <property type="protein sequence ID" value="SON56681.1"/>
    <property type="molecule type" value="Genomic_DNA"/>
</dbReference>
<dbReference type="Gene3D" id="3.40.50.880">
    <property type="match status" value="1"/>
</dbReference>
<reference evidence="6" key="1">
    <citation type="submission" date="2017-09" db="EMBL/GenBank/DDBJ databases">
        <title>Genome sequence of Nannocystis excedens DSM 71.</title>
        <authorList>
            <person name="Blom J."/>
        </authorList>
    </citation>
    <scope>NUCLEOTIDE SEQUENCE [LARGE SCALE GENOMIC DNA]</scope>
    <source>
        <strain evidence="6">type strain: E19</strain>
    </source>
</reference>
<organism evidence="5 6">
    <name type="scientific">Hartmannibacter diazotrophicus</name>
    <dbReference type="NCBI Taxonomy" id="1482074"/>
    <lineage>
        <taxon>Bacteria</taxon>
        <taxon>Pseudomonadati</taxon>
        <taxon>Pseudomonadota</taxon>
        <taxon>Alphaproteobacteria</taxon>
        <taxon>Hyphomicrobiales</taxon>
        <taxon>Pleomorphomonadaceae</taxon>
        <taxon>Hartmannibacter</taxon>
    </lineage>
</organism>
<dbReference type="RefSeq" id="WP_099557031.1">
    <property type="nucleotide sequence ID" value="NZ_LT960614.1"/>
</dbReference>
<dbReference type="PANTHER" id="PTHR43130">
    <property type="entry name" value="ARAC-FAMILY TRANSCRIPTIONAL REGULATOR"/>
    <property type="match status" value="1"/>
</dbReference>
<dbReference type="SUPFAM" id="SSF52317">
    <property type="entry name" value="Class I glutamine amidotransferase-like"/>
    <property type="match status" value="1"/>
</dbReference>
<gene>
    <name evidence="5" type="primary">cdhR_2</name>
    <name evidence="5" type="ORF">HDIA_3140</name>
</gene>